<organism evidence="6 7">
    <name type="scientific">Globodera pallida</name>
    <name type="common">Potato cyst nematode worm</name>
    <name type="synonym">Heterodera pallida</name>
    <dbReference type="NCBI Taxonomy" id="36090"/>
    <lineage>
        <taxon>Eukaryota</taxon>
        <taxon>Metazoa</taxon>
        <taxon>Ecdysozoa</taxon>
        <taxon>Nematoda</taxon>
        <taxon>Chromadorea</taxon>
        <taxon>Rhabditida</taxon>
        <taxon>Tylenchina</taxon>
        <taxon>Tylenchomorpha</taxon>
        <taxon>Tylenchoidea</taxon>
        <taxon>Heteroderidae</taxon>
        <taxon>Heteroderinae</taxon>
        <taxon>Globodera</taxon>
    </lineage>
</organism>
<dbReference type="Pfam" id="PF19032">
    <property type="entry name" value="Intu_longin_2"/>
    <property type="match status" value="1"/>
</dbReference>
<dbReference type="SMART" id="SM00443">
    <property type="entry name" value="G_patch"/>
    <property type="match status" value="1"/>
</dbReference>
<reference evidence="6" key="2">
    <citation type="submission" date="2014-05" db="EMBL/GenBank/DDBJ databases">
        <title>The genome and life-stage specific transcriptomes of Globodera pallida elucidate key aspects of plant parasitism by a cyst nematode.</title>
        <authorList>
            <person name="Cotton J.A."/>
            <person name="Lilley C.J."/>
            <person name="Jones L.M."/>
            <person name="Kikuchi T."/>
            <person name="Reid A.J."/>
            <person name="Thorpe P."/>
            <person name="Tsai I.J."/>
            <person name="Beasley H."/>
            <person name="Blok V."/>
            <person name="Cock P.J.A."/>
            <person name="Van den Akker S.E."/>
            <person name="Holroyd N."/>
            <person name="Hunt M."/>
            <person name="Mantelin S."/>
            <person name="Naghra H."/>
            <person name="Pain A."/>
            <person name="Palomares-Rius J.E."/>
            <person name="Zarowiecki M."/>
            <person name="Berriman M."/>
            <person name="Jones J.T."/>
            <person name="Urwin P.E."/>
        </authorList>
    </citation>
    <scope>NUCLEOTIDE SEQUENCE [LARGE SCALE GENOMIC DNA]</scope>
    <source>
        <strain evidence="6">Lindley</strain>
    </source>
</reference>
<dbReference type="Proteomes" id="UP000050741">
    <property type="component" value="Unassembled WGS sequence"/>
</dbReference>
<dbReference type="InterPro" id="IPR043988">
    <property type="entry name" value="CCZ1/INTU_longin_2"/>
</dbReference>
<dbReference type="GO" id="GO:0000776">
    <property type="term" value="C:kinetochore"/>
    <property type="evidence" value="ECO:0007669"/>
    <property type="project" value="TreeGrafter"/>
</dbReference>
<accession>A0A183BJU9</accession>
<dbReference type="PROSITE" id="PS50174">
    <property type="entry name" value="G_PATCH"/>
    <property type="match status" value="1"/>
</dbReference>
<evidence type="ECO:0000256" key="4">
    <source>
        <dbReference type="SAM" id="MobiDB-lite"/>
    </source>
</evidence>
<dbReference type="Pfam" id="PF13821">
    <property type="entry name" value="DUF4187"/>
    <property type="match status" value="1"/>
</dbReference>
<feature type="region of interest" description="Disordered" evidence="4">
    <location>
        <begin position="325"/>
        <end position="347"/>
    </location>
</feature>
<dbReference type="GO" id="GO:0016192">
    <property type="term" value="P:vesicle-mediated transport"/>
    <property type="evidence" value="ECO:0007669"/>
    <property type="project" value="InterPro"/>
</dbReference>
<dbReference type="PANTHER" id="PTHR21032">
    <property type="entry name" value="G PATCH DOMAIN-CONTAINING PROTEIN 11"/>
    <property type="match status" value="1"/>
</dbReference>
<dbReference type="SMART" id="SM01173">
    <property type="entry name" value="DUF4187"/>
    <property type="match status" value="1"/>
</dbReference>
<dbReference type="InterPro" id="IPR025239">
    <property type="entry name" value="DUF4187"/>
</dbReference>
<evidence type="ECO:0000256" key="3">
    <source>
        <dbReference type="ARBA" id="ARBA00030688"/>
    </source>
</evidence>
<dbReference type="AlphaFoldDB" id="A0A183BJU9"/>
<dbReference type="PANTHER" id="PTHR21032:SF0">
    <property type="entry name" value="G PATCH DOMAIN-CONTAINING PROTEIN 11"/>
    <property type="match status" value="1"/>
</dbReference>
<reference evidence="7" key="3">
    <citation type="submission" date="2016-06" db="UniProtKB">
        <authorList>
            <consortium name="WormBaseParasite"/>
        </authorList>
    </citation>
    <scope>IDENTIFICATION</scope>
</reference>
<feature type="compositionally biased region" description="Basic and acidic residues" evidence="4">
    <location>
        <begin position="325"/>
        <end position="345"/>
    </location>
</feature>
<sequence length="588" mass="67487">MKFIKITSTNCKEIVLVVEKGNFLIGTSFNKPYVDNVRLDKRSDNLNFLEIDCLIANCIQEFPCIKKGMFFYQERLVQYSVSKKDLASLCQFVVQTLIPSAVQNEVCPPPSAANRRTSIKSARNGFMVDGAMLVDYLGEFTEHFFPKVFLRDSDATHSPLSAYELVAYRVRSATACFFVHESCMTKEKFVEFIENLADFIDEKIAAITSQMGADVSLPIHSDIPYHFIYYNPDSLSLRKSFSTFVIPGQNSPPVAQLPPSNIHRLTYETYDRFASNADVFAQIFLKADNDCSLLAKIEDVKPGVGVGRENRRILRINAFRDDAIERQRAEKPKSKGERERDRLEEGLSNPICSGSKGFKLLAKMGYREGMSLGRRAEEGPRLDSRLMEPIPIQFKTDRAGIGLEEDTREKRKNLCEAHMESMRRRAEMEEELACDFRRRKRFAMEQKQLISEIQKLRKTCHEMDTTRSIKKLPDEFWFWPIYSRKKECVEETTDDSEGSVGVKRTKKELSDEDDDPVVDELYTYGNGEKAPMAINFYEFDNLGLQESLAKISSYMREVHFYCLYCGCAFTSSEEMDKECSGIAREDHE</sequence>
<protein>
    <recommendedName>
        <fullName evidence="2">G patch domain-containing protein 11</fullName>
    </recommendedName>
    <alternativeName>
        <fullName evidence="3">Coiled-coil domain-containing protein 75</fullName>
    </alternativeName>
</protein>
<dbReference type="InterPro" id="IPR000467">
    <property type="entry name" value="G_patch_dom"/>
</dbReference>
<evidence type="ECO:0000313" key="6">
    <source>
        <dbReference type="Proteomes" id="UP000050741"/>
    </source>
</evidence>
<dbReference type="Pfam" id="PF01585">
    <property type="entry name" value="G-patch"/>
    <property type="match status" value="1"/>
</dbReference>
<name>A0A183BJU9_GLOPA</name>
<evidence type="ECO:0000259" key="5">
    <source>
        <dbReference type="PROSITE" id="PS50174"/>
    </source>
</evidence>
<evidence type="ECO:0000256" key="1">
    <source>
        <dbReference type="ARBA" id="ARBA00007140"/>
    </source>
</evidence>
<keyword evidence="6" id="KW-1185">Reference proteome</keyword>
<evidence type="ECO:0000313" key="7">
    <source>
        <dbReference type="WBParaSite" id="GPLIN_000087800"/>
    </source>
</evidence>
<dbReference type="InterPro" id="IPR039249">
    <property type="entry name" value="GPATCH11"/>
</dbReference>
<dbReference type="WBParaSite" id="GPLIN_000087800">
    <property type="protein sequence ID" value="GPLIN_000087800"/>
    <property type="gene ID" value="GPLIN_000087800"/>
</dbReference>
<proteinExistence type="inferred from homology"/>
<comment type="similarity">
    <text evidence="1">Belongs to the GPATCH11 family.</text>
</comment>
<evidence type="ECO:0000256" key="2">
    <source>
        <dbReference type="ARBA" id="ARBA00021978"/>
    </source>
</evidence>
<dbReference type="GO" id="GO:0003676">
    <property type="term" value="F:nucleic acid binding"/>
    <property type="evidence" value="ECO:0007669"/>
    <property type="project" value="InterPro"/>
</dbReference>
<reference evidence="6" key="1">
    <citation type="submission" date="2013-12" db="EMBL/GenBank/DDBJ databases">
        <authorList>
            <person name="Aslett M."/>
        </authorList>
    </citation>
    <scope>NUCLEOTIDE SEQUENCE [LARGE SCALE GENOMIC DNA]</scope>
    <source>
        <strain evidence="6">Lindley</strain>
    </source>
</reference>
<feature type="domain" description="G-patch" evidence="5">
    <location>
        <begin position="353"/>
        <end position="406"/>
    </location>
</feature>